<feature type="region of interest" description="Disordered" evidence="1">
    <location>
        <begin position="415"/>
        <end position="446"/>
    </location>
</feature>
<evidence type="ECO:0000313" key="2">
    <source>
        <dbReference type="EMBL" id="KAF2492088.1"/>
    </source>
</evidence>
<evidence type="ECO:0000256" key="1">
    <source>
        <dbReference type="SAM" id="MobiDB-lite"/>
    </source>
</evidence>
<reference evidence="2" key="1">
    <citation type="journal article" date="2020" name="Stud. Mycol.">
        <title>101 Dothideomycetes genomes: a test case for predicting lifestyles and emergence of pathogens.</title>
        <authorList>
            <person name="Haridas S."/>
            <person name="Albert R."/>
            <person name="Binder M."/>
            <person name="Bloem J."/>
            <person name="Labutti K."/>
            <person name="Salamov A."/>
            <person name="Andreopoulos B."/>
            <person name="Baker S."/>
            <person name="Barry K."/>
            <person name="Bills G."/>
            <person name="Bluhm B."/>
            <person name="Cannon C."/>
            <person name="Castanera R."/>
            <person name="Culley D."/>
            <person name="Daum C."/>
            <person name="Ezra D."/>
            <person name="Gonzalez J."/>
            <person name="Henrissat B."/>
            <person name="Kuo A."/>
            <person name="Liang C."/>
            <person name="Lipzen A."/>
            <person name="Lutzoni F."/>
            <person name="Magnuson J."/>
            <person name="Mondo S."/>
            <person name="Nolan M."/>
            <person name="Ohm R."/>
            <person name="Pangilinan J."/>
            <person name="Park H.-J."/>
            <person name="Ramirez L."/>
            <person name="Alfaro M."/>
            <person name="Sun H."/>
            <person name="Tritt A."/>
            <person name="Yoshinaga Y."/>
            <person name="Zwiers L.-H."/>
            <person name="Turgeon B."/>
            <person name="Goodwin S."/>
            <person name="Spatafora J."/>
            <person name="Crous P."/>
            <person name="Grigoriev I."/>
        </authorList>
    </citation>
    <scope>NUCLEOTIDE SEQUENCE</scope>
    <source>
        <strain evidence="2">CBS 269.34</strain>
    </source>
</reference>
<name>A0A6A6QI26_9PEZI</name>
<feature type="region of interest" description="Disordered" evidence="1">
    <location>
        <begin position="154"/>
        <end position="188"/>
    </location>
</feature>
<evidence type="ECO:0008006" key="4">
    <source>
        <dbReference type="Google" id="ProtNLM"/>
    </source>
</evidence>
<protein>
    <recommendedName>
        <fullName evidence="4">Fungal N-terminal domain-containing protein</fullName>
    </recommendedName>
</protein>
<evidence type="ECO:0000313" key="3">
    <source>
        <dbReference type="Proteomes" id="UP000799750"/>
    </source>
</evidence>
<accession>A0A6A6QI26</accession>
<dbReference type="Proteomes" id="UP000799750">
    <property type="component" value="Unassembled WGS sequence"/>
</dbReference>
<dbReference type="OrthoDB" id="7464126at2759"/>
<feature type="compositionally biased region" description="Polar residues" evidence="1">
    <location>
        <begin position="349"/>
        <end position="371"/>
    </location>
</feature>
<gene>
    <name evidence="2" type="ORF">BU16DRAFT_103163</name>
</gene>
<feature type="compositionally biased region" description="Pro residues" evidence="1">
    <location>
        <begin position="420"/>
        <end position="438"/>
    </location>
</feature>
<proteinExistence type="predicted"/>
<sequence length="877" mass="96494">MSFGVSIGDFLKLYETGMTVYKKCRDSPGEYKTLTNEARALTNVLQDLADKVEQGTIPESKRPQLLDVYEGTVEVLRELDATLTRYASLDTKSKRAWDRLTWDSDRSKNLRGKLTSTVGILNGFWNSLIHDNQLIIIEALGRLEKDYAGGHREESRASVERLASSSARRGATISDEHVDSMDDDDEEDEAWPQIIRDLEDVGVSKQDALEYRDFIIDWFVRAVNDGRLMEKPVEEAESPGVDSFTRDLQLALPSVGAASNLQRMPSWETPSFPPKVTIARKPVGASPRTATQQSSHQSSPFIEHSSSSRTSPLVGATSPRPSTDSLYTPPERVPSREWDQLPVPLQHPQLGSQSSLNAPSGPNTFPESGSSADPPPATLYQVPSIVFPETQSSSTPILSAHGGAYSQPPTIVHQVAVPSVSPPPPQSSAQPPLAPPPAYDQLQSPSSTDSNLLWTAQLIVTAWNDCDYVTAGKHLEDQLAAVQRGESIMMQHQIAQPTMRLLMHLIGVSASFSGNFLKAKSYFEAIIRGPYTSGGNLDDGDIAAARWLGDTCLHLNEPDNAGLAWAMALDGYLVRYGITRHITRRVLDECGILDYRLKGLTNLANSFSRFNFDSSNILKTTSHVDKARLVSFALNRIQEVRGNPGPTNSSYASTLNRACRPRLDWKLREGFLIQPLISQSSWPLQYDPFFSPYDAIALLGRISANTIFLDGSGQQSFDFDAIASVGLSGSKSLDYVTRRNPQWLVTSILNGLKAYGIEAKEKGHMIFCRISQVRSNYAFFEGIGILVKKLPFRSVYGIKVTEVLHSTRGMWKGPAFGSMMDFNKDSSGFLDIVKSILEMAEDEEKLKEAGIAVSELAEGTALYSSVPVKTGEKISYG</sequence>
<feature type="region of interest" description="Disordered" evidence="1">
    <location>
        <begin position="262"/>
        <end position="379"/>
    </location>
</feature>
<feature type="compositionally biased region" description="Polar residues" evidence="1">
    <location>
        <begin position="288"/>
        <end position="311"/>
    </location>
</feature>
<dbReference type="EMBL" id="MU004194">
    <property type="protein sequence ID" value="KAF2492088.1"/>
    <property type="molecule type" value="Genomic_DNA"/>
</dbReference>
<dbReference type="AlphaFoldDB" id="A0A6A6QI26"/>
<keyword evidence="3" id="KW-1185">Reference proteome</keyword>
<organism evidence="2 3">
    <name type="scientific">Lophium mytilinum</name>
    <dbReference type="NCBI Taxonomy" id="390894"/>
    <lineage>
        <taxon>Eukaryota</taxon>
        <taxon>Fungi</taxon>
        <taxon>Dikarya</taxon>
        <taxon>Ascomycota</taxon>
        <taxon>Pezizomycotina</taxon>
        <taxon>Dothideomycetes</taxon>
        <taxon>Pleosporomycetidae</taxon>
        <taxon>Mytilinidiales</taxon>
        <taxon>Mytilinidiaceae</taxon>
        <taxon>Lophium</taxon>
    </lineage>
</organism>